<sequence>MASNFTAFPIPKKAAQMNRPLHVDSLQELRDYPADLVRDDQVVIVRGHHAGKDSGGGDYVRRMDSQADNNGTHIPGWVFREGQSVTPMVFGAKAQENISSADELEAFYNFCGGNDEAPSGVARNYMLLASGYYKTDRTVNIINCGSRTIYNDIRIDAMQAVDDIVLIKNCANAVWVGKFSAWGHRYGTSGYSMHDTINGVALENNRNAKFCDFNCRGGSGWGIYHRSGNSNMMALGNIEGLNWGANGRSGRHHYIDVTGYSNNDISSIRQYTTVQLSPDSVIPSQAHRMLRAFFTTENREPYKIISINRSNNSFRVYPLIPDADQVIGQCELIIGGLLCLDAGGFTAKGTFLDCVPSRCGTGLWLTGYDSPTGRSLTSQFSGVGLALGNNPDNVFSGTSLQSTYFEMEEVAEVVHCGQTESSGFGTWLGGITAVDINALKSLSPLRPNGALATNRVYFPIMMIRRGEFWWPDADRQIVSSTNHDSSAYPVRSAYAGPHKQEYARVLRSSSELVLSDASDIRRLKGVRPTDFTLYGAGDNGHYTGTFSVRATAGFTINGSSDPIVLSGLTHPITLKCILGPGSNWIVTKQEHTML</sequence>
<reference evidence="1 2" key="1">
    <citation type="submission" date="2023-04" db="EMBL/GenBank/DDBJ databases">
        <title>A long-awaited taxogenomic arrangement of the family Halomonadaceae.</title>
        <authorList>
            <person name="De La Haba R."/>
            <person name="Chuvochina M."/>
            <person name="Wittouck S."/>
            <person name="Arahal D.R."/>
            <person name="Sanchez-Porro C."/>
            <person name="Hugenholtz P."/>
            <person name="Ventosa A."/>
        </authorList>
    </citation>
    <scope>NUCLEOTIDE SEQUENCE [LARGE SCALE GENOMIC DNA]</scope>
    <source>
        <strain evidence="1 2">DSM 26770</strain>
    </source>
</reference>
<organism evidence="1 2">
    <name type="scientific">Franzmannia qiaohouensis</name>
    <dbReference type="NCBI Taxonomy" id="1329370"/>
    <lineage>
        <taxon>Bacteria</taxon>
        <taxon>Pseudomonadati</taxon>
        <taxon>Pseudomonadota</taxon>
        <taxon>Gammaproteobacteria</taxon>
        <taxon>Oceanospirillales</taxon>
        <taxon>Halomonadaceae</taxon>
        <taxon>Franzmannia</taxon>
    </lineage>
</organism>
<dbReference type="EMBL" id="JARWAM010000002">
    <property type="protein sequence ID" value="MDR5904418.1"/>
    <property type="molecule type" value="Genomic_DNA"/>
</dbReference>
<evidence type="ECO:0000313" key="2">
    <source>
        <dbReference type="Proteomes" id="UP001251374"/>
    </source>
</evidence>
<comment type="caution">
    <text evidence="1">The sequence shown here is derived from an EMBL/GenBank/DDBJ whole genome shotgun (WGS) entry which is preliminary data.</text>
</comment>
<accession>A0ABU1HBP8</accession>
<dbReference type="Proteomes" id="UP001251374">
    <property type="component" value="Unassembled WGS sequence"/>
</dbReference>
<dbReference type="RefSeq" id="WP_309717251.1">
    <property type="nucleotide sequence ID" value="NZ_JARWAM010000002.1"/>
</dbReference>
<name>A0ABU1HBP8_9GAMM</name>
<gene>
    <name evidence="1" type="ORF">QC821_03915</name>
</gene>
<proteinExistence type="predicted"/>
<evidence type="ECO:0000313" key="1">
    <source>
        <dbReference type="EMBL" id="MDR5904418.1"/>
    </source>
</evidence>
<protein>
    <submittedName>
        <fullName evidence="1">Uncharacterized protein</fullName>
    </submittedName>
</protein>
<keyword evidence="2" id="KW-1185">Reference proteome</keyword>